<reference evidence="1 2" key="1">
    <citation type="submission" date="2018-09" db="EMBL/GenBank/DDBJ databases">
        <title>Genomic investigation of the strawberry pathogen Phytophthora fragariae indicates pathogenicity is determined by transcriptional variation in three key races.</title>
        <authorList>
            <person name="Adams T.M."/>
            <person name="Armitage A.D."/>
            <person name="Sobczyk M.K."/>
            <person name="Bates H.J."/>
            <person name="Dunwell J.M."/>
            <person name="Nellist C.F."/>
            <person name="Harrison R.J."/>
        </authorList>
    </citation>
    <scope>NUCLEOTIDE SEQUENCE [LARGE SCALE GENOMIC DNA]</scope>
    <source>
        <strain evidence="1 2">NOV-77</strain>
    </source>
</reference>
<protein>
    <submittedName>
        <fullName evidence="1">Uncharacterized protein</fullName>
    </submittedName>
</protein>
<dbReference type="EMBL" id="QXFY01004395">
    <property type="protein sequence ID" value="KAE9277791.1"/>
    <property type="molecule type" value="Genomic_DNA"/>
</dbReference>
<proteinExistence type="predicted"/>
<dbReference type="Proteomes" id="UP000486351">
    <property type="component" value="Unassembled WGS sequence"/>
</dbReference>
<gene>
    <name evidence="1" type="ORF">PF008_g28772</name>
</gene>
<comment type="caution">
    <text evidence="1">The sequence shown here is derived from an EMBL/GenBank/DDBJ whole genome shotgun (WGS) entry which is preliminary data.</text>
</comment>
<name>A0A6G0QAG3_9STRA</name>
<accession>A0A6G0QAG3</accession>
<evidence type="ECO:0000313" key="2">
    <source>
        <dbReference type="Proteomes" id="UP000486351"/>
    </source>
</evidence>
<sequence length="52" mass="5494">MGGSMGLSITPKVTKMPTSSLSSFCIPSFHDSNSTLLSQTWSPERSACTSLV</sequence>
<organism evidence="1 2">
    <name type="scientific">Phytophthora fragariae</name>
    <dbReference type="NCBI Taxonomy" id="53985"/>
    <lineage>
        <taxon>Eukaryota</taxon>
        <taxon>Sar</taxon>
        <taxon>Stramenopiles</taxon>
        <taxon>Oomycota</taxon>
        <taxon>Peronosporomycetes</taxon>
        <taxon>Peronosporales</taxon>
        <taxon>Peronosporaceae</taxon>
        <taxon>Phytophthora</taxon>
    </lineage>
</organism>
<evidence type="ECO:0000313" key="1">
    <source>
        <dbReference type="EMBL" id="KAE9277791.1"/>
    </source>
</evidence>
<dbReference type="AlphaFoldDB" id="A0A6G0QAG3"/>